<dbReference type="Pfam" id="PF00122">
    <property type="entry name" value="E1-E2_ATPase"/>
    <property type="match status" value="1"/>
</dbReference>
<feature type="compositionally biased region" description="Basic and acidic residues" evidence="8">
    <location>
        <begin position="950"/>
        <end position="959"/>
    </location>
</feature>
<feature type="transmembrane region" description="Helical" evidence="9">
    <location>
        <begin position="212"/>
        <end position="231"/>
    </location>
</feature>
<sequence length="974" mass="108087">MTHLTAHFSMSKTIIFQKSFLVSGIMCFDGCGNTIQGFLHTCINDCIEKEILPADARLIVDAEPSSLGIHQFTVSIESEQGDFIPIKNFDSIIFAKIKEDIIFEIIDDQKENGNKPSDKKNWINILVNLMCMGAVLALTLTFPPSIILTIGLTALTFFSTAFTAREYLFAFFHNFRAKNFANMATTISLGWLLSMAHTLFHAISMPLASNFSMIFMNFMMPTMLIACINGMDEIKRLVIEKSKKIQLKGIKTLFPQMSENYRCYQLTQLELELLSKKIEHLLSSKKQNPSEIDSQPNKEEQEHLLFIQKLIDTKEISEEKRNLLREGMLIEVNAGECFPVDCVLVQGNTVIDASLLTGEPHQTKQLWQHIPSGAINLGKKVTVYAEKNSYNSTVNTLLFRSNRAKESATPKEETPKFAYLYTTLVIIGLMAAIFTPIGLGIATIPLVIQNIIGILFSVCPCTIAIAHQLPQLISIHHRNNKGIQLRDDSLISPQSDEIHTVVFDKTGTLTTGNSIVESSDIPIHSSLWQRIYLLEKAHGREHPLAKAIQKHYEVTMNNQLLFDEINECTMDQKNRGLTARVQGRIIQIGNVDYLRESGITLPEPEQSKIEQGFSAVCVAEDGIYKGIIYVKHEVRKGVLEALNRLRREGKKIIMLTGDNLLSAKGFNKQMGFIFNEEDIHAGQTPKDKESFLRKLMSTERSNPKGVWFVGDGLNDAPCCRIVSEKGGVSCAMDSNDKSAFFTDITFNGSLDYLFKHNKLNCALQQNISQNKGILIYSTIAFLAFIMSFSIAGVAVSPLIPMAIMLSTTLFVLFNSYRTQLNIDSALDKEIAWPKKLLSSNLSIGLLLAASTLLIGSVLVATITTGGLALPLIAFTAGTAIGFSSACTLSAISLIGVFLGILSTSLLSGQCTQDASEYHPSSISNKDEPGQLEPIDTIAREKTNDFFLDRTYKSKEKPPQENESILEAASCSYSH</sequence>
<comment type="caution">
    <text evidence="11">The sequence shown here is derived from an EMBL/GenBank/DDBJ whole genome shotgun (WGS) entry which is preliminary data.</text>
</comment>
<evidence type="ECO:0000256" key="8">
    <source>
        <dbReference type="SAM" id="MobiDB-lite"/>
    </source>
</evidence>
<feature type="transmembrane region" description="Helical" evidence="9">
    <location>
        <begin position="868"/>
        <end position="901"/>
    </location>
</feature>
<dbReference type="InterPro" id="IPR036412">
    <property type="entry name" value="HAD-like_sf"/>
</dbReference>
<dbReference type="PANTHER" id="PTHR43520:SF8">
    <property type="entry name" value="P-TYPE CU(+) TRANSPORTER"/>
    <property type="match status" value="1"/>
</dbReference>
<dbReference type="Gene3D" id="2.70.150.10">
    <property type="entry name" value="Calcium-transporting ATPase, cytoplasmic transduction domain A"/>
    <property type="match status" value="1"/>
</dbReference>
<dbReference type="PRINTS" id="PR00119">
    <property type="entry name" value="CATATPASE"/>
</dbReference>
<dbReference type="SUPFAM" id="SSF81653">
    <property type="entry name" value="Calcium ATPase, transduction domain A"/>
    <property type="match status" value="1"/>
</dbReference>
<feature type="transmembrane region" description="Helical" evidence="9">
    <location>
        <begin position="122"/>
        <end position="140"/>
    </location>
</feature>
<dbReference type="PANTHER" id="PTHR43520">
    <property type="entry name" value="ATP7, ISOFORM B"/>
    <property type="match status" value="1"/>
</dbReference>
<dbReference type="Proteomes" id="UP001320170">
    <property type="component" value="Unassembled WGS sequence"/>
</dbReference>
<dbReference type="InterPro" id="IPR008250">
    <property type="entry name" value="ATPase_P-typ_transduc_dom_A_sf"/>
</dbReference>
<accession>A0ABS8X351</accession>
<gene>
    <name evidence="11" type="ORF">LXO92_03940</name>
</gene>
<feature type="transmembrane region" description="Helical" evidence="9">
    <location>
        <begin position="837"/>
        <end position="862"/>
    </location>
</feature>
<keyword evidence="5" id="KW-1278">Translocase</keyword>
<dbReference type="NCBIfam" id="TIGR01494">
    <property type="entry name" value="ATPase_P-type"/>
    <property type="match status" value="1"/>
</dbReference>
<keyword evidence="12" id="KW-1185">Reference proteome</keyword>
<evidence type="ECO:0000256" key="2">
    <source>
        <dbReference type="ARBA" id="ARBA00006024"/>
    </source>
</evidence>
<proteinExistence type="inferred from homology"/>
<dbReference type="InterPro" id="IPR023299">
    <property type="entry name" value="ATPase_P-typ_cyto_dom_N"/>
</dbReference>
<evidence type="ECO:0000259" key="10">
    <source>
        <dbReference type="Pfam" id="PF00122"/>
    </source>
</evidence>
<dbReference type="PROSITE" id="PS00154">
    <property type="entry name" value="ATPASE_E1_E2"/>
    <property type="match status" value="1"/>
</dbReference>
<name>A0ABS8X351_9GAMM</name>
<feature type="transmembrane region" description="Helical" evidence="9">
    <location>
        <begin position="773"/>
        <end position="792"/>
    </location>
</feature>
<dbReference type="InterPro" id="IPR059000">
    <property type="entry name" value="ATPase_P-type_domA"/>
</dbReference>
<dbReference type="EMBL" id="JAJTND010000003">
    <property type="protein sequence ID" value="MCE3531523.1"/>
    <property type="molecule type" value="Genomic_DNA"/>
</dbReference>
<feature type="region of interest" description="Disordered" evidence="8">
    <location>
        <begin position="950"/>
        <end position="974"/>
    </location>
</feature>
<dbReference type="RefSeq" id="WP_232890421.1">
    <property type="nucleotide sequence ID" value="NZ_JAJSPM010000003.1"/>
</dbReference>
<feature type="transmembrane region" description="Helical" evidence="9">
    <location>
        <begin position="418"/>
        <end position="441"/>
    </location>
</feature>
<evidence type="ECO:0000256" key="5">
    <source>
        <dbReference type="ARBA" id="ARBA00022967"/>
    </source>
</evidence>
<dbReference type="InterPro" id="IPR023214">
    <property type="entry name" value="HAD_sf"/>
</dbReference>
<feature type="transmembrane region" description="Helical" evidence="9">
    <location>
        <begin position="447"/>
        <end position="466"/>
    </location>
</feature>
<dbReference type="Gene3D" id="3.40.1110.10">
    <property type="entry name" value="Calcium-transporting ATPase, cytoplasmic domain N"/>
    <property type="match status" value="1"/>
</dbReference>
<evidence type="ECO:0000256" key="7">
    <source>
        <dbReference type="ARBA" id="ARBA00023136"/>
    </source>
</evidence>
<keyword evidence="3 9" id="KW-0812">Transmembrane</keyword>
<evidence type="ECO:0000256" key="4">
    <source>
        <dbReference type="ARBA" id="ARBA00022723"/>
    </source>
</evidence>
<feature type="transmembrane region" description="Helical" evidence="9">
    <location>
        <begin position="180"/>
        <end position="200"/>
    </location>
</feature>
<dbReference type="InterPro" id="IPR018303">
    <property type="entry name" value="ATPase_P-typ_P_site"/>
</dbReference>
<evidence type="ECO:0000256" key="9">
    <source>
        <dbReference type="SAM" id="Phobius"/>
    </source>
</evidence>
<feature type="transmembrane region" description="Helical" evidence="9">
    <location>
        <begin position="798"/>
        <end position="816"/>
    </location>
</feature>
<evidence type="ECO:0000313" key="11">
    <source>
        <dbReference type="EMBL" id="MCE3531523.1"/>
    </source>
</evidence>
<feature type="transmembrane region" description="Helical" evidence="9">
    <location>
        <begin position="146"/>
        <end position="168"/>
    </location>
</feature>
<reference evidence="11 12" key="1">
    <citation type="journal article" date="2024" name="Pathogens">
        <title>Characterization of a Novel Species of Legionella Isolated from a Healthcare Facility: Legionella resiliens sp. nov.</title>
        <authorList>
            <person name="Cristino S."/>
            <person name="Pascale M.R."/>
            <person name="Marino F."/>
            <person name="Derelitto C."/>
            <person name="Salaris S."/>
            <person name="Orsini M."/>
            <person name="Squarzoni S."/>
            <person name="Grottola A."/>
            <person name="Girolamini L."/>
        </authorList>
    </citation>
    <scope>NUCLEOTIDE SEQUENCE [LARGE SCALE GENOMIC DNA]</scope>
    <source>
        <strain evidence="11 12">8cVS16</strain>
    </source>
</reference>
<feature type="domain" description="P-type ATPase A" evidence="10">
    <location>
        <begin position="317"/>
        <end position="397"/>
    </location>
</feature>
<keyword evidence="7 9" id="KW-0472">Membrane</keyword>
<comment type="similarity">
    <text evidence="2">Belongs to the cation transport ATPase (P-type) (TC 3.A.3) family. Type IB subfamily.</text>
</comment>
<comment type="subcellular location">
    <subcellularLocation>
        <location evidence="1">Endomembrane system</location>
        <topology evidence="1">Multi-pass membrane protein</topology>
    </subcellularLocation>
</comment>
<evidence type="ECO:0000256" key="1">
    <source>
        <dbReference type="ARBA" id="ARBA00004127"/>
    </source>
</evidence>
<dbReference type="InterPro" id="IPR001757">
    <property type="entry name" value="P_typ_ATPase"/>
</dbReference>
<protein>
    <submittedName>
        <fullName evidence="11">HAD-IC family P-type ATPase</fullName>
    </submittedName>
</protein>
<dbReference type="Pfam" id="PF00702">
    <property type="entry name" value="Hydrolase"/>
    <property type="match status" value="1"/>
</dbReference>
<dbReference type="SUPFAM" id="SSF56784">
    <property type="entry name" value="HAD-like"/>
    <property type="match status" value="1"/>
</dbReference>
<keyword evidence="6 9" id="KW-1133">Transmembrane helix</keyword>
<keyword evidence="4" id="KW-0479">Metal-binding</keyword>
<evidence type="ECO:0000256" key="6">
    <source>
        <dbReference type="ARBA" id="ARBA00022989"/>
    </source>
</evidence>
<evidence type="ECO:0000313" key="12">
    <source>
        <dbReference type="Proteomes" id="UP001320170"/>
    </source>
</evidence>
<evidence type="ECO:0000256" key="3">
    <source>
        <dbReference type="ARBA" id="ARBA00022692"/>
    </source>
</evidence>
<dbReference type="Gene3D" id="3.40.50.1000">
    <property type="entry name" value="HAD superfamily/HAD-like"/>
    <property type="match status" value="1"/>
</dbReference>
<organism evidence="11 12">
    <name type="scientific">Legionella resiliens</name>
    <dbReference type="NCBI Taxonomy" id="2905958"/>
    <lineage>
        <taxon>Bacteria</taxon>
        <taxon>Pseudomonadati</taxon>
        <taxon>Pseudomonadota</taxon>
        <taxon>Gammaproteobacteria</taxon>
        <taxon>Legionellales</taxon>
        <taxon>Legionellaceae</taxon>
        <taxon>Legionella</taxon>
    </lineage>
</organism>